<reference evidence="6 7" key="1">
    <citation type="submission" date="2016-11" db="EMBL/GenBank/DDBJ databases">
        <authorList>
            <person name="Jaros S."/>
            <person name="Januszkiewicz K."/>
            <person name="Wedrychowicz H."/>
        </authorList>
    </citation>
    <scope>NUCLEOTIDE SEQUENCE [LARGE SCALE GENOMIC DNA]</scope>
    <source>
        <strain evidence="6 7">DSM 15929</strain>
    </source>
</reference>
<organism evidence="6 7">
    <name type="scientific">Anaerocolumna jejuensis DSM 15929</name>
    <dbReference type="NCBI Taxonomy" id="1121322"/>
    <lineage>
        <taxon>Bacteria</taxon>
        <taxon>Bacillati</taxon>
        <taxon>Bacillota</taxon>
        <taxon>Clostridia</taxon>
        <taxon>Lachnospirales</taxon>
        <taxon>Lachnospiraceae</taxon>
        <taxon>Anaerocolumna</taxon>
    </lineage>
</organism>
<dbReference type="PANTHER" id="PTHR33238">
    <property type="entry name" value="IRON (METAL) DEPENDENT REPRESSOR, DTXR FAMILY"/>
    <property type="match status" value="1"/>
</dbReference>
<dbReference type="InterPro" id="IPR036388">
    <property type="entry name" value="WH-like_DNA-bd_sf"/>
</dbReference>
<dbReference type="GO" id="GO:0046983">
    <property type="term" value="F:protein dimerization activity"/>
    <property type="evidence" value="ECO:0007669"/>
    <property type="project" value="InterPro"/>
</dbReference>
<dbReference type="Gene3D" id="1.10.60.10">
    <property type="entry name" value="Iron dependent repressor, metal binding and dimerisation domain"/>
    <property type="match status" value="1"/>
</dbReference>
<keyword evidence="2" id="KW-0805">Transcription regulation</keyword>
<evidence type="ECO:0000256" key="1">
    <source>
        <dbReference type="ARBA" id="ARBA00007871"/>
    </source>
</evidence>
<dbReference type="OrthoDB" id="9794394at2"/>
<dbReference type="RefSeq" id="WP_073278231.1">
    <property type="nucleotide sequence ID" value="NZ_FRAC01000019.1"/>
</dbReference>
<dbReference type="PANTHER" id="PTHR33238:SF7">
    <property type="entry name" value="IRON-DEPENDENT TRANSCRIPTIONAL REGULATOR"/>
    <property type="match status" value="1"/>
</dbReference>
<evidence type="ECO:0000313" key="6">
    <source>
        <dbReference type="EMBL" id="SHK89295.1"/>
    </source>
</evidence>
<accession>A0A1M6W727</accession>
<comment type="similarity">
    <text evidence="1">Belongs to the DtxR/MntR family.</text>
</comment>
<dbReference type="AlphaFoldDB" id="A0A1M6W727"/>
<keyword evidence="4" id="KW-0804">Transcription</keyword>
<dbReference type="GO" id="GO:0003700">
    <property type="term" value="F:DNA-binding transcription factor activity"/>
    <property type="evidence" value="ECO:0007669"/>
    <property type="project" value="InterPro"/>
</dbReference>
<gene>
    <name evidence="6" type="ORF">SAMN02745136_03601</name>
</gene>
<dbReference type="Pfam" id="PF01325">
    <property type="entry name" value="Fe_dep_repress"/>
    <property type="match status" value="1"/>
</dbReference>
<dbReference type="InterPro" id="IPR022687">
    <property type="entry name" value="HTH_DTXR"/>
</dbReference>
<dbReference type="Pfam" id="PF02742">
    <property type="entry name" value="Fe_dep_repr_C"/>
    <property type="match status" value="1"/>
</dbReference>
<dbReference type="InterPro" id="IPR022689">
    <property type="entry name" value="Iron_dep_repressor"/>
</dbReference>
<dbReference type="InterPro" id="IPR036421">
    <property type="entry name" value="Fe_dep_repressor_sf"/>
</dbReference>
<evidence type="ECO:0000313" key="7">
    <source>
        <dbReference type="Proteomes" id="UP000184386"/>
    </source>
</evidence>
<protein>
    <submittedName>
        <fullName evidence="6">Iron (Metal) dependent repressor, DtxR family</fullName>
    </submittedName>
</protein>
<keyword evidence="7" id="KW-1185">Reference proteome</keyword>
<dbReference type="GO" id="GO:0046914">
    <property type="term" value="F:transition metal ion binding"/>
    <property type="evidence" value="ECO:0007669"/>
    <property type="project" value="InterPro"/>
</dbReference>
<dbReference type="Proteomes" id="UP000184386">
    <property type="component" value="Unassembled WGS sequence"/>
</dbReference>
<dbReference type="Gene3D" id="1.10.10.10">
    <property type="entry name" value="Winged helix-like DNA-binding domain superfamily/Winged helix DNA-binding domain"/>
    <property type="match status" value="1"/>
</dbReference>
<evidence type="ECO:0000259" key="5">
    <source>
        <dbReference type="PROSITE" id="PS50944"/>
    </source>
</evidence>
<proteinExistence type="inferred from homology"/>
<name>A0A1M6W727_9FIRM</name>
<sequence length="123" mass="13836">MQIKESAENYLETILVLKEQLGQVRSIDLANELGFTKPSVSVAMKKLRENGYIQVDENGYITLKKAGYEIASQIYDRHKTITSLLISAGVNAKTASEDACRIEHVISNESYQCIKNYFAKKES</sequence>
<dbReference type="InterPro" id="IPR050536">
    <property type="entry name" value="DtxR_MntR_Metal-Reg"/>
</dbReference>
<evidence type="ECO:0000256" key="2">
    <source>
        <dbReference type="ARBA" id="ARBA00023015"/>
    </source>
</evidence>
<keyword evidence="3" id="KW-0238">DNA-binding</keyword>
<dbReference type="PROSITE" id="PS50944">
    <property type="entry name" value="HTH_DTXR"/>
    <property type="match status" value="1"/>
</dbReference>
<dbReference type="SUPFAM" id="SSF47979">
    <property type="entry name" value="Iron-dependent repressor protein, dimerization domain"/>
    <property type="match status" value="1"/>
</dbReference>
<dbReference type="InterPro" id="IPR036390">
    <property type="entry name" value="WH_DNA-bd_sf"/>
</dbReference>
<dbReference type="STRING" id="1121322.SAMN02745136_03601"/>
<dbReference type="SUPFAM" id="SSF46785">
    <property type="entry name" value="Winged helix' DNA-binding domain"/>
    <property type="match status" value="1"/>
</dbReference>
<feature type="domain" description="HTH dtxR-type" evidence="5">
    <location>
        <begin position="1"/>
        <end position="64"/>
    </location>
</feature>
<dbReference type="InterPro" id="IPR001367">
    <property type="entry name" value="Fe_dep_repressor"/>
</dbReference>
<dbReference type="GO" id="GO:0003677">
    <property type="term" value="F:DNA binding"/>
    <property type="evidence" value="ECO:0007669"/>
    <property type="project" value="UniProtKB-KW"/>
</dbReference>
<dbReference type="SMART" id="SM00529">
    <property type="entry name" value="HTH_DTXR"/>
    <property type="match status" value="1"/>
</dbReference>
<evidence type="ECO:0000256" key="3">
    <source>
        <dbReference type="ARBA" id="ARBA00023125"/>
    </source>
</evidence>
<dbReference type="EMBL" id="FRAC01000019">
    <property type="protein sequence ID" value="SHK89295.1"/>
    <property type="molecule type" value="Genomic_DNA"/>
</dbReference>
<evidence type="ECO:0000256" key="4">
    <source>
        <dbReference type="ARBA" id="ARBA00023163"/>
    </source>
</evidence>